<feature type="transmembrane region" description="Helical" evidence="1">
    <location>
        <begin position="279"/>
        <end position="303"/>
    </location>
</feature>
<dbReference type="EMBL" id="CAJOBB010000587">
    <property type="protein sequence ID" value="CAF3711224.1"/>
    <property type="molecule type" value="Genomic_DNA"/>
</dbReference>
<reference evidence="2" key="1">
    <citation type="submission" date="2021-02" db="EMBL/GenBank/DDBJ databases">
        <authorList>
            <person name="Nowell W R."/>
        </authorList>
    </citation>
    <scope>NUCLEOTIDE SEQUENCE</scope>
</reference>
<protein>
    <submittedName>
        <fullName evidence="2">Uncharacterized protein</fullName>
    </submittedName>
</protein>
<feature type="transmembrane region" description="Helical" evidence="1">
    <location>
        <begin position="146"/>
        <end position="166"/>
    </location>
</feature>
<comment type="caution">
    <text evidence="2">The sequence shown here is derived from an EMBL/GenBank/DDBJ whole genome shotgun (WGS) entry which is preliminary data.</text>
</comment>
<dbReference type="Proteomes" id="UP000663868">
    <property type="component" value="Unassembled WGS sequence"/>
</dbReference>
<keyword evidence="1" id="KW-0472">Membrane</keyword>
<keyword evidence="1" id="KW-0812">Transmembrane</keyword>
<keyword evidence="1" id="KW-1133">Transmembrane helix</keyword>
<evidence type="ECO:0000313" key="2">
    <source>
        <dbReference type="EMBL" id="CAF3711224.1"/>
    </source>
</evidence>
<feature type="transmembrane region" description="Helical" evidence="1">
    <location>
        <begin position="109"/>
        <end position="134"/>
    </location>
</feature>
<evidence type="ECO:0000313" key="3">
    <source>
        <dbReference type="Proteomes" id="UP000663868"/>
    </source>
</evidence>
<dbReference type="AlphaFoldDB" id="A0A818VH58"/>
<name>A0A818VH58_9BILA</name>
<proteinExistence type="predicted"/>
<accession>A0A818VH58</accession>
<sequence>MIQQTMSISCEFIQMEYKAKFISKSNDYTSIENQQLIHWFYQKFIQMNIAFPWNLIGQQLDEFNNLSFFVQYNLHIINLALNGLSHLTKIFHTSSIHFQKLEKLFNPWFIIHLSTIIFVVIFLILFGFILYILLKKIHWSNVKLFQYTNMTFILSIIYWIGFVLWFTKLIILLPHVAGACSACNELKSKQIYNSFLYGSKWFNSSFLSIMNNNSLTIDQLLKKCEQNLPLWSINDFIHLALLENQNYTKSEHYFGHCRILYELHENFIHLFCHSFVKKLLHYLITAIITSISHFVLYLITILLRRFIQNYQNQFDRLKSVIRPSTIHTTDHSMICPLNQNEYENLSTIVK</sequence>
<organism evidence="2 3">
    <name type="scientific">Adineta steineri</name>
    <dbReference type="NCBI Taxonomy" id="433720"/>
    <lineage>
        <taxon>Eukaryota</taxon>
        <taxon>Metazoa</taxon>
        <taxon>Spiralia</taxon>
        <taxon>Gnathifera</taxon>
        <taxon>Rotifera</taxon>
        <taxon>Eurotatoria</taxon>
        <taxon>Bdelloidea</taxon>
        <taxon>Adinetida</taxon>
        <taxon>Adinetidae</taxon>
        <taxon>Adineta</taxon>
    </lineage>
</organism>
<evidence type="ECO:0000256" key="1">
    <source>
        <dbReference type="SAM" id="Phobius"/>
    </source>
</evidence>
<gene>
    <name evidence="2" type="ORF">KXQ929_LOCUS11752</name>
</gene>